<sequence length="362" mass="39452">MSVETETAGEILFASADGLATVLLNRPRALNALSLNKVRQLDPMLRQWAADDSVHCVVVEGAGDKAFCAGGDIRALWDANRTGDLETLRTFFAEEYRLNRLIRTYPKPYVALMDGITMGGGVGISIHGSHRIATERTLFAMPETGIGMIPDVGGTYFLPRLPGHVGLFLGLTGARLKAADAYAIGIATHVIPSERRDEVVAALREAEREELTPDQLQTAVTCILEMFHEDPGTGALERHQDDIENLFNRASVEEIMEALLSDGRPWAQEQAKTLASKSPFALKVTFRQLQLGAQLEFDRCMQVEWRVSQRLAAGPDFAEGVRAVIVDKDNAPRWSAASLAEVDNAVVDALFAPLPGGDLELS</sequence>
<evidence type="ECO:0000256" key="3">
    <source>
        <dbReference type="ARBA" id="ARBA00022801"/>
    </source>
</evidence>
<dbReference type="EMBL" id="FTOA01000001">
    <property type="protein sequence ID" value="SIS40790.1"/>
    <property type="molecule type" value="Genomic_DNA"/>
</dbReference>
<gene>
    <name evidence="5" type="ORF">SAMN05421779_101632</name>
</gene>
<dbReference type="AlphaFoldDB" id="A0A1N7IUR8"/>
<dbReference type="GO" id="GO:0003860">
    <property type="term" value="F:3-hydroxyisobutyryl-CoA hydrolase activity"/>
    <property type="evidence" value="ECO:0007669"/>
    <property type="project" value="UniProtKB-EC"/>
</dbReference>
<proteinExistence type="predicted"/>
<reference evidence="5 6" key="1">
    <citation type="submission" date="2017-01" db="EMBL/GenBank/DDBJ databases">
        <authorList>
            <person name="Mah S.A."/>
            <person name="Swanson W.J."/>
            <person name="Moy G.W."/>
            <person name="Vacquier V.D."/>
        </authorList>
    </citation>
    <scope>NUCLEOTIDE SEQUENCE [LARGE SCALE GENOMIC DNA]</scope>
    <source>
        <strain evidence="5 6">DSM 11589</strain>
    </source>
</reference>
<evidence type="ECO:0000313" key="5">
    <source>
        <dbReference type="EMBL" id="SIS40790.1"/>
    </source>
</evidence>
<dbReference type="GO" id="GO:0006574">
    <property type="term" value="P:L-valine catabolic process"/>
    <property type="evidence" value="ECO:0007669"/>
    <property type="project" value="TreeGrafter"/>
</dbReference>
<dbReference type="STRING" id="80876.SAMN05421779_101632"/>
<protein>
    <recommendedName>
        <fullName evidence="2">3-hydroxyisobutyryl-CoA hydrolase</fullName>
        <ecNumber evidence="2">3.1.2.4</ecNumber>
    </recommendedName>
</protein>
<keyword evidence="3 5" id="KW-0378">Hydrolase</keyword>
<feature type="domain" description="Enoyl-CoA hydratase/isomerase" evidence="4">
    <location>
        <begin position="20"/>
        <end position="351"/>
    </location>
</feature>
<dbReference type="Pfam" id="PF16113">
    <property type="entry name" value="ECH_2"/>
    <property type="match status" value="1"/>
</dbReference>
<dbReference type="FunFam" id="3.90.226.10:FF:000026">
    <property type="entry name" value="3-hydroxyisobutyryl-CoA hydrolase, mitochondrial"/>
    <property type="match status" value="1"/>
</dbReference>
<organism evidence="5 6">
    <name type="scientific">Insolitispirillum peregrinum</name>
    <dbReference type="NCBI Taxonomy" id="80876"/>
    <lineage>
        <taxon>Bacteria</taxon>
        <taxon>Pseudomonadati</taxon>
        <taxon>Pseudomonadota</taxon>
        <taxon>Alphaproteobacteria</taxon>
        <taxon>Rhodospirillales</taxon>
        <taxon>Novispirillaceae</taxon>
        <taxon>Insolitispirillum</taxon>
    </lineage>
</organism>
<name>A0A1N7IUR8_9PROT</name>
<evidence type="ECO:0000259" key="4">
    <source>
        <dbReference type="Pfam" id="PF16113"/>
    </source>
</evidence>
<evidence type="ECO:0000256" key="2">
    <source>
        <dbReference type="ARBA" id="ARBA00011915"/>
    </source>
</evidence>
<accession>A0A1N7IUR8</accession>
<dbReference type="EC" id="3.1.2.4" evidence="2"/>
<evidence type="ECO:0000256" key="1">
    <source>
        <dbReference type="ARBA" id="ARBA00001709"/>
    </source>
</evidence>
<dbReference type="Gene3D" id="3.90.226.10">
    <property type="entry name" value="2-enoyl-CoA Hydratase, Chain A, domain 1"/>
    <property type="match status" value="1"/>
</dbReference>
<dbReference type="InterPro" id="IPR032259">
    <property type="entry name" value="HIBYL-CoA-H"/>
</dbReference>
<dbReference type="CDD" id="cd06558">
    <property type="entry name" value="crotonase-like"/>
    <property type="match status" value="1"/>
</dbReference>
<dbReference type="SUPFAM" id="SSF52096">
    <property type="entry name" value="ClpP/crotonase"/>
    <property type="match status" value="1"/>
</dbReference>
<dbReference type="PANTHER" id="PTHR43176:SF3">
    <property type="entry name" value="3-HYDROXYISOBUTYRYL-COA HYDROLASE, MITOCHONDRIAL"/>
    <property type="match status" value="1"/>
</dbReference>
<dbReference type="Proteomes" id="UP000185678">
    <property type="component" value="Unassembled WGS sequence"/>
</dbReference>
<dbReference type="InterPro" id="IPR045004">
    <property type="entry name" value="ECH_dom"/>
</dbReference>
<evidence type="ECO:0000313" key="6">
    <source>
        <dbReference type="Proteomes" id="UP000185678"/>
    </source>
</evidence>
<dbReference type="NCBIfam" id="NF004127">
    <property type="entry name" value="PRK05617.1"/>
    <property type="match status" value="1"/>
</dbReference>
<dbReference type="PANTHER" id="PTHR43176">
    <property type="entry name" value="3-HYDROXYISOBUTYRYL-COA HYDROLASE-RELATED"/>
    <property type="match status" value="1"/>
</dbReference>
<dbReference type="RefSeq" id="WP_076398703.1">
    <property type="nucleotide sequence ID" value="NZ_FTOA01000001.1"/>
</dbReference>
<dbReference type="InterPro" id="IPR029045">
    <property type="entry name" value="ClpP/crotonase-like_dom_sf"/>
</dbReference>
<comment type="catalytic activity">
    <reaction evidence="1">
        <text>3-hydroxy-2-methylpropanoyl-CoA + H2O = 3-hydroxy-2-methylpropanoate + CoA + H(+)</text>
        <dbReference type="Rhea" id="RHEA:20888"/>
        <dbReference type="ChEBI" id="CHEBI:11805"/>
        <dbReference type="ChEBI" id="CHEBI:15377"/>
        <dbReference type="ChEBI" id="CHEBI:15378"/>
        <dbReference type="ChEBI" id="CHEBI:57287"/>
        <dbReference type="ChEBI" id="CHEBI:57340"/>
        <dbReference type="EC" id="3.1.2.4"/>
    </reaction>
</comment>
<dbReference type="OrthoDB" id="9790967at2"/>
<keyword evidence="6" id="KW-1185">Reference proteome</keyword>